<organism evidence="1 2">
    <name type="scientific">Paenisporosarcina cavernae</name>
    <dbReference type="NCBI Taxonomy" id="2320858"/>
    <lineage>
        <taxon>Bacteria</taxon>
        <taxon>Bacillati</taxon>
        <taxon>Bacillota</taxon>
        <taxon>Bacilli</taxon>
        <taxon>Bacillales</taxon>
        <taxon>Caryophanaceae</taxon>
        <taxon>Paenisporosarcina</taxon>
    </lineage>
</organism>
<dbReference type="RefSeq" id="WP_119882516.1">
    <property type="nucleotide sequence ID" value="NZ_CP032418.1"/>
</dbReference>
<name>A0A385YT66_9BACL</name>
<evidence type="ECO:0000313" key="1">
    <source>
        <dbReference type="EMBL" id="AYC28772.1"/>
    </source>
</evidence>
<dbReference type="Proteomes" id="UP000265725">
    <property type="component" value="Chromosome"/>
</dbReference>
<dbReference type="KEGG" id="paek:D3873_02380"/>
<gene>
    <name evidence="1" type="ORF">D3873_02380</name>
</gene>
<dbReference type="AlphaFoldDB" id="A0A385YT66"/>
<dbReference type="OrthoDB" id="152992at2"/>
<proteinExistence type="predicted"/>
<sequence>MSKKIGWGIVGFLLAVAIFVPLVLREFKIDSQMTESKSVFIEQIKGLNELSTVEVFSKAVIKREDTKSFFGNELPGTKRQLLFVIPGTVRAGIDLTNVNEGDITLNDEKKEATLTLPKAEFLGKPSLDFDKRQIFSHEEIFREKADLDEAFDLAEEAEQIIMEEATSQGILELAEENAEKSIQSMFRLVDYNVKVVFEEE</sequence>
<dbReference type="Pfam" id="PF14014">
    <property type="entry name" value="DUF4230"/>
    <property type="match status" value="1"/>
</dbReference>
<evidence type="ECO:0000313" key="2">
    <source>
        <dbReference type="Proteomes" id="UP000265725"/>
    </source>
</evidence>
<protein>
    <submittedName>
        <fullName evidence="1">DUF4230 domain-containing protein</fullName>
    </submittedName>
</protein>
<dbReference type="InterPro" id="IPR025324">
    <property type="entry name" value="DUF4230"/>
</dbReference>
<accession>A0A385YT66</accession>
<dbReference type="EMBL" id="CP032418">
    <property type="protein sequence ID" value="AYC28772.1"/>
    <property type="molecule type" value="Genomic_DNA"/>
</dbReference>
<reference evidence="2" key="1">
    <citation type="submission" date="2018-09" db="EMBL/GenBank/DDBJ databases">
        <authorList>
            <person name="Zhu H."/>
        </authorList>
    </citation>
    <scope>NUCLEOTIDE SEQUENCE [LARGE SCALE GENOMIC DNA]</scope>
    <source>
        <strain evidence="2">K2R23-3</strain>
    </source>
</reference>
<keyword evidence="2" id="KW-1185">Reference proteome</keyword>